<evidence type="ECO:0000256" key="1">
    <source>
        <dbReference type="SAM" id="SignalP"/>
    </source>
</evidence>
<name>A0A024GL78_9STRA</name>
<feature type="signal peptide" evidence="1">
    <location>
        <begin position="1"/>
        <end position="19"/>
    </location>
</feature>
<accession>A0A024GL78</accession>
<comment type="caution">
    <text evidence="2">The sequence shown here is derived from an EMBL/GenBank/DDBJ whole genome shotgun (WGS) entry which is preliminary data.</text>
</comment>
<dbReference type="AlphaFoldDB" id="A0A024GL78"/>
<sequence length="161" mass="18744">MVTALLFTSLLSILGSSNSKAVKGSLYQPPITLTQYPQIGSCEYIKDDLVAFKKEPIWDQIYYNFKCLNGKTYYALCAKKFVKFVEVFKSQYVKVKDHIIMLYKYFTKSFKNLYDATQTIKFDEKINGACFQTYQKIFPDDDNFGKVILYIMCACSSKYWT</sequence>
<gene>
    <name evidence="2" type="ORF">BN9_084660</name>
</gene>
<keyword evidence="3" id="KW-1185">Reference proteome</keyword>
<evidence type="ECO:0000313" key="3">
    <source>
        <dbReference type="Proteomes" id="UP000053237"/>
    </source>
</evidence>
<dbReference type="EMBL" id="CAIX01000171">
    <property type="protein sequence ID" value="CCI47459.1"/>
    <property type="molecule type" value="Genomic_DNA"/>
</dbReference>
<feature type="chain" id="PRO_5001529686" evidence="1">
    <location>
        <begin position="20"/>
        <end position="161"/>
    </location>
</feature>
<protein>
    <submittedName>
        <fullName evidence="2">Uncharacterized protein</fullName>
    </submittedName>
</protein>
<keyword evidence="1" id="KW-0732">Signal</keyword>
<dbReference type="Proteomes" id="UP000053237">
    <property type="component" value="Unassembled WGS sequence"/>
</dbReference>
<dbReference type="InParanoid" id="A0A024GL78"/>
<reference evidence="2 3" key="1">
    <citation type="submission" date="2012-05" db="EMBL/GenBank/DDBJ databases">
        <title>Recombination and specialization in a pathogen metapopulation.</title>
        <authorList>
            <person name="Gardiner A."/>
            <person name="Kemen E."/>
            <person name="Schultz-Larsen T."/>
            <person name="MacLean D."/>
            <person name="Van Oosterhout C."/>
            <person name="Jones J.D.G."/>
        </authorList>
    </citation>
    <scope>NUCLEOTIDE SEQUENCE [LARGE SCALE GENOMIC DNA]</scope>
    <source>
        <strain evidence="2 3">Ac Nc2</strain>
    </source>
</reference>
<proteinExistence type="predicted"/>
<evidence type="ECO:0000313" key="2">
    <source>
        <dbReference type="EMBL" id="CCI47459.1"/>
    </source>
</evidence>
<organism evidence="2 3">
    <name type="scientific">Albugo candida</name>
    <dbReference type="NCBI Taxonomy" id="65357"/>
    <lineage>
        <taxon>Eukaryota</taxon>
        <taxon>Sar</taxon>
        <taxon>Stramenopiles</taxon>
        <taxon>Oomycota</taxon>
        <taxon>Peronosporomycetes</taxon>
        <taxon>Albuginales</taxon>
        <taxon>Albuginaceae</taxon>
        <taxon>Albugo</taxon>
    </lineage>
</organism>